<dbReference type="RefSeq" id="WP_308454144.1">
    <property type="nucleotide sequence ID" value="NZ_JAJEQR010000034.1"/>
</dbReference>
<dbReference type="EMBL" id="JAJEQR010000034">
    <property type="protein sequence ID" value="MCC2231624.1"/>
    <property type="molecule type" value="Genomic_DNA"/>
</dbReference>
<dbReference type="SUPFAM" id="SSF53244">
    <property type="entry name" value="MurD-like peptide ligases, peptide-binding domain"/>
    <property type="match status" value="1"/>
</dbReference>
<keyword evidence="4 11" id="KW-0436">Ligase</keyword>
<keyword evidence="7 11" id="KW-0067">ATP-binding</keyword>
<comment type="caution">
    <text evidence="14">The sequence shown here is derived from an EMBL/GenBank/DDBJ whole genome shotgun (WGS) entry which is preliminary data.</text>
</comment>
<dbReference type="GO" id="GO:0005524">
    <property type="term" value="F:ATP binding"/>
    <property type="evidence" value="ECO:0007669"/>
    <property type="project" value="UniProtKB-KW"/>
</dbReference>
<dbReference type="InterPro" id="IPR018109">
    <property type="entry name" value="Folylpolyglutamate_synth_CS"/>
</dbReference>
<reference evidence="14" key="1">
    <citation type="submission" date="2021-10" db="EMBL/GenBank/DDBJ databases">
        <title>Anaerobic single-cell dispensing facilitates the cultivation of human gut bacteria.</title>
        <authorList>
            <person name="Afrizal A."/>
        </authorList>
    </citation>
    <scope>NUCLEOTIDE SEQUENCE</scope>
    <source>
        <strain evidence="14">CLA-AA-H215</strain>
    </source>
</reference>
<gene>
    <name evidence="14" type="ORF">LKD81_11560</name>
</gene>
<dbReference type="GO" id="GO:0005737">
    <property type="term" value="C:cytoplasm"/>
    <property type="evidence" value="ECO:0007669"/>
    <property type="project" value="TreeGrafter"/>
</dbReference>
<dbReference type="Pfam" id="PF02875">
    <property type="entry name" value="Mur_ligase_C"/>
    <property type="match status" value="1"/>
</dbReference>
<dbReference type="PIRSF" id="PIRSF001563">
    <property type="entry name" value="Folylpolyglu_synth"/>
    <property type="match status" value="1"/>
</dbReference>
<comment type="similarity">
    <text evidence="2 11">Belongs to the folylpolyglutamate synthase family.</text>
</comment>
<comment type="cofactor">
    <cofactor evidence="1">
        <name>Mg(2+)</name>
        <dbReference type="ChEBI" id="CHEBI:18420"/>
    </cofactor>
</comment>
<proteinExistence type="inferred from homology"/>
<evidence type="ECO:0000259" key="13">
    <source>
        <dbReference type="Pfam" id="PF08245"/>
    </source>
</evidence>
<dbReference type="Gene3D" id="3.90.190.20">
    <property type="entry name" value="Mur ligase, C-terminal domain"/>
    <property type="match status" value="1"/>
</dbReference>
<dbReference type="SUPFAM" id="SSF53623">
    <property type="entry name" value="MurD-like peptide ligases, catalytic domain"/>
    <property type="match status" value="1"/>
</dbReference>
<accession>A0AAE3JEZ1</accession>
<dbReference type="GO" id="GO:0008841">
    <property type="term" value="F:dihydrofolate synthase activity"/>
    <property type="evidence" value="ECO:0007669"/>
    <property type="project" value="TreeGrafter"/>
</dbReference>
<dbReference type="FunFam" id="3.40.1190.10:FF:000011">
    <property type="entry name" value="Folylpolyglutamate synthase/dihydrofolate synthase"/>
    <property type="match status" value="1"/>
</dbReference>
<evidence type="ECO:0000256" key="11">
    <source>
        <dbReference type="PIRNR" id="PIRNR001563"/>
    </source>
</evidence>
<dbReference type="PROSITE" id="PS01011">
    <property type="entry name" value="FOLYLPOLYGLU_SYNT_1"/>
    <property type="match status" value="1"/>
</dbReference>
<dbReference type="EC" id="6.3.2.17" evidence="3"/>
<dbReference type="GO" id="GO:0004326">
    <property type="term" value="F:tetrahydrofolylpolyglutamate synthase activity"/>
    <property type="evidence" value="ECO:0007669"/>
    <property type="project" value="UniProtKB-EC"/>
</dbReference>
<evidence type="ECO:0000313" key="14">
    <source>
        <dbReference type="EMBL" id="MCC2231624.1"/>
    </source>
</evidence>
<evidence type="ECO:0000256" key="5">
    <source>
        <dbReference type="ARBA" id="ARBA00022723"/>
    </source>
</evidence>
<evidence type="ECO:0000256" key="3">
    <source>
        <dbReference type="ARBA" id="ARBA00013025"/>
    </source>
</evidence>
<keyword evidence="5" id="KW-0479">Metal-binding</keyword>
<dbReference type="Pfam" id="PF08245">
    <property type="entry name" value="Mur_ligase_M"/>
    <property type="match status" value="1"/>
</dbReference>
<dbReference type="InterPro" id="IPR036565">
    <property type="entry name" value="Mur-like_cat_sf"/>
</dbReference>
<evidence type="ECO:0000256" key="6">
    <source>
        <dbReference type="ARBA" id="ARBA00022741"/>
    </source>
</evidence>
<dbReference type="NCBIfam" id="TIGR01499">
    <property type="entry name" value="folC"/>
    <property type="match status" value="1"/>
</dbReference>
<keyword evidence="8" id="KW-0460">Magnesium</keyword>
<sequence>MNYEEALEYIHHVSWTGVKPGLSRTFELLDRMGNPQKQLKFVHIAGTNGKGSTAAMTASILEKSGYRTGLYTSPFIHRFNERMQVNGESITDEELAELTEWIRPMAETMEDSPTEFELITALAMEFFRRQVCDIVVLEVGMGGELDSTNVIDTPEMAVITAIGLDHTAELGDTLGKIASAKGGIIKACGDVVIYPQAEEAEIVLKQMAEEKYCHVFQPDFSAITPVSETLSGQTFDYGKYHGLRIPMAGNYQQRNAAVVVTVCERLAAKGWHITEQNIRDGLADTRWRGRFEVLSEKPAVIVDGSHNPHGIRATAESLRKYFPDGGIIFIIGVCADKDVPHMMEQLVPMAKEFVTTQASYYRAMPAGKLAELMRTMTDLPVTPEADVRKACALALEKAGSDGTVCAMGTLYMVGDVTVSLEDLLKQR</sequence>
<organism evidence="14 15">
    <name type="scientific">Hominifimenecus microfluidus</name>
    <dbReference type="NCBI Taxonomy" id="2885348"/>
    <lineage>
        <taxon>Bacteria</taxon>
        <taxon>Bacillati</taxon>
        <taxon>Bacillota</taxon>
        <taxon>Clostridia</taxon>
        <taxon>Lachnospirales</taxon>
        <taxon>Lachnospiraceae</taxon>
        <taxon>Hominifimenecus</taxon>
    </lineage>
</organism>
<comment type="catalytic activity">
    <reaction evidence="10">
        <text>(6S)-5,6,7,8-tetrahydrofolyl-(gamma-L-Glu)(n) + L-glutamate + ATP = (6S)-5,6,7,8-tetrahydrofolyl-(gamma-L-Glu)(n+1) + ADP + phosphate + H(+)</text>
        <dbReference type="Rhea" id="RHEA:10580"/>
        <dbReference type="Rhea" id="RHEA-COMP:14738"/>
        <dbReference type="Rhea" id="RHEA-COMP:14740"/>
        <dbReference type="ChEBI" id="CHEBI:15378"/>
        <dbReference type="ChEBI" id="CHEBI:29985"/>
        <dbReference type="ChEBI" id="CHEBI:30616"/>
        <dbReference type="ChEBI" id="CHEBI:43474"/>
        <dbReference type="ChEBI" id="CHEBI:141005"/>
        <dbReference type="ChEBI" id="CHEBI:456216"/>
        <dbReference type="EC" id="6.3.2.17"/>
    </reaction>
</comment>
<dbReference type="InterPro" id="IPR013221">
    <property type="entry name" value="Mur_ligase_cen"/>
</dbReference>
<evidence type="ECO:0000256" key="8">
    <source>
        <dbReference type="ARBA" id="ARBA00022842"/>
    </source>
</evidence>
<evidence type="ECO:0000256" key="4">
    <source>
        <dbReference type="ARBA" id="ARBA00022598"/>
    </source>
</evidence>
<evidence type="ECO:0000256" key="7">
    <source>
        <dbReference type="ARBA" id="ARBA00022840"/>
    </source>
</evidence>
<dbReference type="InterPro" id="IPR004101">
    <property type="entry name" value="Mur_ligase_C"/>
</dbReference>
<protein>
    <recommendedName>
        <fullName evidence="3">tetrahydrofolate synthase</fullName>
        <ecNumber evidence="3">6.3.2.17</ecNumber>
    </recommendedName>
    <alternativeName>
        <fullName evidence="9">Tetrahydrofolylpolyglutamate synthase</fullName>
    </alternativeName>
</protein>
<dbReference type="GO" id="GO:0046872">
    <property type="term" value="F:metal ion binding"/>
    <property type="evidence" value="ECO:0007669"/>
    <property type="project" value="UniProtKB-KW"/>
</dbReference>
<evidence type="ECO:0000256" key="2">
    <source>
        <dbReference type="ARBA" id="ARBA00008276"/>
    </source>
</evidence>
<keyword evidence="15" id="KW-1185">Reference proteome</keyword>
<dbReference type="PROSITE" id="PS01012">
    <property type="entry name" value="FOLYLPOLYGLU_SYNT_2"/>
    <property type="match status" value="1"/>
</dbReference>
<dbReference type="InterPro" id="IPR001645">
    <property type="entry name" value="Folylpolyglutamate_synth"/>
</dbReference>
<evidence type="ECO:0000313" key="15">
    <source>
        <dbReference type="Proteomes" id="UP001198182"/>
    </source>
</evidence>
<evidence type="ECO:0000259" key="12">
    <source>
        <dbReference type="Pfam" id="PF02875"/>
    </source>
</evidence>
<evidence type="ECO:0000256" key="1">
    <source>
        <dbReference type="ARBA" id="ARBA00001946"/>
    </source>
</evidence>
<dbReference type="AlphaFoldDB" id="A0AAE3JEZ1"/>
<keyword evidence="6 11" id="KW-0547">Nucleotide-binding</keyword>
<feature type="domain" description="Mur ligase central" evidence="13">
    <location>
        <begin position="44"/>
        <end position="262"/>
    </location>
</feature>
<evidence type="ECO:0000256" key="9">
    <source>
        <dbReference type="ARBA" id="ARBA00030592"/>
    </source>
</evidence>
<evidence type="ECO:0000256" key="10">
    <source>
        <dbReference type="ARBA" id="ARBA00047493"/>
    </source>
</evidence>
<name>A0AAE3JEZ1_9FIRM</name>
<dbReference type="PANTHER" id="PTHR11136">
    <property type="entry name" value="FOLYLPOLYGLUTAMATE SYNTHASE-RELATED"/>
    <property type="match status" value="1"/>
</dbReference>
<dbReference type="Gene3D" id="3.40.1190.10">
    <property type="entry name" value="Mur-like, catalytic domain"/>
    <property type="match status" value="1"/>
</dbReference>
<dbReference type="Proteomes" id="UP001198182">
    <property type="component" value="Unassembled WGS sequence"/>
</dbReference>
<dbReference type="InterPro" id="IPR036615">
    <property type="entry name" value="Mur_ligase_C_dom_sf"/>
</dbReference>
<dbReference type="PANTHER" id="PTHR11136:SF0">
    <property type="entry name" value="DIHYDROFOLATE SYNTHETASE-RELATED"/>
    <property type="match status" value="1"/>
</dbReference>
<feature type="domain" description="Mur ligase C-terminal" evidence="12">
    <location>
        <begin position="289"/>
        <end position="409"/>
    </location>
</feature>